<evidence type="ECO:0000313" key="1">
    <source>
        <dbReference type="EMBL" id="ARP17773.1"/>
    </source>
</evidence>
<dbReference type="AlphaFoldDB" id="A0A1W6UIW8"/>
<organism evidence="1">
    <name type="scientific">Vibrio alginolyticus</name>
    <dbReference type="NCBI Taxonomy" id="663"/>
    <lineage>
        <taxon>Bacteria</taxon>
        <taxon>Pseudomonadati</taxon>
        <taxon>Pseudomonadota</taxon>
        <taxon>Gammaproteobacteria</taxon>
        <taxon>Vibrionales</taxon>
        <taxon>Vibrionaceae</taxon>
        <taxon>Vibrio</taxon>
    </lineage>
</organism>
<accession>A0A1W6UIW8</accession>
<protein>
    <submittedName>
        <fullName evidence="1">Uncharacterized protein</fullName>
    </submittedName>
</protein>
<name>A0A1W6UIW8_VIBAL</name>
<dbReference type="EMBL" id="CP017902">
    <property type="protein sequence ID" value="ARP17773.1"/>
    <property type="molecule type" value="Genomic_DNA"/>
</dbReference>
<gene>
    <name evidence="1" type="ORF">K05K4_09260</name>
</gene>
<reference evidence="1" key="1">
    <citation type="submission" date="2016-10" db="EMBL/GenBank/DDBJ databases">
        <title>The High Quality Genome of Vibrio alginolyticus K01M1.</title>
        <authorList>
            <person name="Wendling C."/>
            <person name="Chibani C.M."/>
            <person name="Hertel R."/>
            <person name="Sproer C."/>
            <person name="Bunk B."/>
            <person name="Overmann J."/>
            <person name="Roth O."/>
            <person name="Liesegang H."/>
        </authorList>
    </citation>
    <scope>NUCLEOTIDE SEQUENCE</scope>
    <source>
        <strain evidence="1">K05K4</strain>
    </source>
</reference>
<proteinExistence type="predicted"/>
<sequence length="36" mass="4038">MNFYEFVGKIGQHSTYSINVRALLLINARNGRAAIV</sequence>